<keyword evidence="1" id="KW-0472">Membrane</keyword>
<feature type="transmembrane region" description="Helical" evidence="1">
    <location>
        <begin position="134"/>
        <end position="154"/>
    </location>
</feature>
<dbReference type="HOGENOM" id="CLU_1403568_0_0_1"/>
<evidence type="ECO:0000313" key="3">
    <source>
        <dbReference type="Proteomes" id="UP000008068"/>
    </source>
</evidence>
<dbReference type="EMBL" id="GL379893">
    <property type="protein sequence ID" value="EGT32094.1"/>
    <property type="molecule type" value="Genomic_DNA"/>
</dbReference>
<evidence type="ECO:0000313" key="2">
    <source>
        <dbReference type="EMBL" id="EGT32094.1"/>
    </source>
</evidence>
<dbReference type="Proteomes" id="UP000008068">
    <property type="component" value="Unassembled WGS sequence"/>
</dbReference>
<feature type="transmembrane region" description="Helical" evidence="1">
    <location>
        <begin position="17"/>
        <end position="37"/>
    </location>
</feature>
<dbReference type="AlphaFoldDB" id="G0NJ08"/>
<keyword evidence="3" id="KW-1185">Reference proteome</keyword>
<sequence length="194" mass="23051">MLNSTCEVREDPFFQPIHISLIVFYISVYTLAFYILLAKCPDTFRQYRNHLLVQIVSMLLVEIHFSVFWNLSIDVPWAAMCSNGLGSGYSVQMFQIFIVLNCFVGITSLNLFIYRMKAVTMHMENPKFQKSVMFFYYLFIILSGVLFIFNFLIYSDLKEQNEYKIKIEEVWRVKAIRTNRQFPEIRILPKLYLV</sequence>
<organism evidence="3">
    <name type="scientific">Caenorhabditis brenneri</name>
    <name type="common">Nematode worm</name>
    <dbReference type="NCBI Taxonomy" id="135651"/>
    <lineage>
        <taxon>Eukaryota</taxon>
        <taxon>Metazoa</taxon>
        <taxon>Ecdysozoa</taxon>
        <taxon>Nematoda</taxon>
        <taxon>Chromadorea</taxon>
        <taxon>Rhabditida</taxon>
        <taxon>Rhabditina</taxon>
        <taxon>Rhabditomorpha</taxon>
        <taxon>Rhabditoidea</taxon>
        <taxon>Rhabditidae</taxon>
        <taxon>Peloderinae</taxon>
        <taxon>Caenorhabditis</taxon>
    </lineage>
</organism>
<accession>G0NJ08</accession>
<keyword evidence="1" id="KW-0812">Transmembrane</keyword>
<dbReference type="PANTHER" id="PTHR47405">
    <property type="entry name" value="SERPENTINE RECEPTOR, CLASS H-RELATED"/>
    <property type="match status" value="1"/>
</dbReference>
<dbReference type="InParanoid" id="G0NJ08"/>
<dbReference type="Pfam" id="PF10318">
    <property type="entry name" value="7TM_GPCR_Srh"/>
    <property type="match status" value="1"/>
</dbReference>
<protein>
    <submittedName>
        <fullName evidence="2">Uncharacterized protein</fullName>
    </submittedName>
</protein>
<dbReference type="PANTHER" id="PTHR47405:SF4">
    <property type="entry name" value="SERPENTINE RECEPTOR, CLASS H"/>
    <property type="match status" value="1"/>
</dbReference>
<feature type="transmembrane region" description="Helical" evidence="1">
    <location>
        <begin position="49"/>
        <end position="69"/>
    </location>
</feature>
<feature type="transmembrane region" description="Helical" evidence="1">
    <location>
        <begin position="89"/>
        <end position="113"/>
    </location>
</feature>
<dbReference type="eggNOG" id="ENOG502THFX">
    <property type="taxonomic scope" value="Eukaryota"/>
</dbReference>
<gene>
    <name evidence="2" type="ORF">CAEBREN_14020</name>
</gene>
<evidence type="ECO:0000256" key="1">
    <source>
        <dbReference type="SAM" id="Phobius"/>
    </source>
</evidence>
<reference evidence="3" key="1">
    <citation type="submission" date="2011-07" db="EMBL/GenBank/DDBJ databases">
        <authorList>
            <consortium name="Caenorhabditis brenneri Sequencing and Analysis Consortium"/>
            <person name="Wilson R.K."/>
        </authorList>
    </citation>
    <scope>NUCLEOTIDE SEQUENCE [LARGE SCALE GENOMIC DNA]</scope>
    <source>
        <strain evidence="3">PB2801</strain>
    </source>
</reference>
<name>G0NJ08_CAEBE</name>
<dbReference type="InterPro" id="IPR019422">
    <property type="entry name" value="7TM_GPCR_serpentine_rcpt_Srh"/>
</dbReference>
<keyword evidence="1" id="KW-1133">Transmembrane helix</keyword>
<proteinExistence type="predicted"/>